<evidence type="ECO:0000313" key="2">
    <source>
        <dbReference type="EMBL" id="EUA19159.1"/>
    </source>
</evidence>
<protein>
    <submittedName>
        <fullName evidence="2">Uncharacterized protein</fullName>
    </submittedName>
</protein>
<dbReference type="PATRIC" id="fig|1299334.3.peg.7927"/>
<dbReference type="AlphaFoldDB" id="X7ZIG7"/>
<name>X7ZIG7_MYCXE</name>
<comment type="caution">
    <text evidence="2">The sequence shown here is derived from an EMBL/GenBank/DDBJ whole genome shotgun (WGS) entry which is preliminary data.</text>
</comment>
<evidence type="ECO:0000256" key="1">
    <source>
        <dbReference type="SAM" id="MobiDB-lite"/>
    </source>
</evidence>
<organism evidence="2">
    <name type="scientific">Mycobacterium xenopi 4042</name>
    <dbReference type="NCBI Taxonomy" id="1299334"/>
    <lineage>
        <taxon>Bacteria</taxon>
        <taxon>Bacillati</taxon>
        <taxon>Actinomycetota</taxon>
        <taxon>Actinomycetes</taxon>
        <taxon>Mycobacteriales</taxon>
        <taxon>Mycobacteriaceae</taxon>
        <taxon>Mycobacterium</taxon>
    </lineage>
</organism>
<feature type="compositionally biased region" description="Low complexity" evidence="1">
    <location>
        <begin position="176"/>
        <end position="197"/>
    </location>
</feature>
<reference evidence="2" key="1">
    <citation type="submission" date="2014-01" db="EMBL/GenBank/DDBJ databases">
        <authorList>
            <person name="Brown-Elliot B."/>
            <person name="Wallace R."/>
            <person name="Lenaerts A."/>
            <person name="Ordway D."/>
            <person name="DeGroote M.A."/>
            <person name="Parker T."/>
            <person name="Sizemore C."/>
            <person name="Tallon L.J."/>
            <person name="Sadzewicz L.K."/>
            <person name="Sengamalay N."/>
            <person name="Fraser C.M."/>
            <person name="Hine E."/>
            <person name="Shefchek K.A."/>
            <person name="Das S.P."/>
            <person name="Tettelin H."/>
        </authorList>
    </citation>
    <scope>NUCLEOTIDE SEQUENCE [LARGE SCALE GENOMIC DNA]</scope>
    <source>
        <strain evidence="2">4042</strain>
    </source>
</reference>
<feature type="region of interest" description="Disordered" evidence="1">
    <location>
        <begin position="156"/>
        <end position="197"/>
    </location>
</feature>
<proteinExistence type="predicted"/>
<sequence length="207" mass="22174">MADLAEHLMSNLWFFAANGYLVYDDVNESNIPGTERFSSLRHAGDPVPLSVVEQYTLTEASAELATAANNGVLVLQAMGLGGWMYDGLDALSVLGGSGDPRAPGLGFVADHDDRWPLPNVTGLPGYFETLSPPHVPSVEAGVAKFVTRRFGPVGRFTARHPGHGPTPRKFVRQRCHPTGSPSSSHSRRPTSTTRSASCRAPCPLCMC</sequence>
<accession>X7ZIG7</accession>
<gene>
    <name evidence="2" type="ORF">I553_10314</name>
</gene>
<dbReference type="EMBL" id="JAOB01000073">
    <property type="protein sequence ID" value="EUA19159.1"/>
    <property type="molecule type" value="Genomic_DNA"/>
</dbReference>